<accession>A0A0F9AV82</accession>
<proteinExistence type="predicted"/>
<reference evidence="1" key="1">
    <citation type="journal article" date="2015" name="Nature">
        <title>Complex archaea that bridge the gap between prokaryotes and eukaryotes.</title>
        <authorList>
            <person name="Spang A."/>
            <person name="Saw J.H."/>
            <person name="Jorgensen S.L."/>
            <person name="Zaremba-Niedzwiedzka K."/>
            <person name="Martijn J."/>
            <person name="Lind A.E."/>
            <person name="van Eijk R."/>
            <person name="Schleper C."/>
            <person name="Guy L."/>
            <person name="Ettema T.J."/>
        </authorList>
    </citation>
    <scope>NUCLEOTIDE SEQUENCE</scope>
</reference>
<dbReference type="AlphaFoldDB" id="A0A0F9AV82"/>
<protein>
    <submittedName>
        <fullName evidence="1">Uncharacterized protein</fullName>
    </submittedName>
</protein>
<sequence length="90" mass="9753">MVQRYAFPLSCSSIAAAELHFAAREALPNKTIEHDFVLAAPLRSAPNTKPLIQVVRQERISRMYAVAVTMAAGEMALKGSKSLAGGVNRR</sequence>
<gene>
    <name evidence="1" type="ORF">LCGC14_2804230</name>
</gene>
<name>A0A0F9AV82_9ZZZZ</name>
<dbReference type="EMBL" id="LAZR01052712">
    <property type="protein sequence ID" value="KKK82354.1"/>
    <property type="molecule type" value="Genomic_DNA"/>
</dbReference>
<evidence type="ECO:0000313" key="1">
    <source>
        <dbReference type="EMBL" id="KKK82354.1"/>
    </source>
</evidence>
<comment type="caution">
    <text evidence="1">The sequence shown here is derived from an EMBL/GenBank/DDBJ whole genome shotgun (WGS) entry which is preliminary data.</text>
</comment>
<organism evidence="1">
    <name type="scientific">marine sediment metagenome</name>
    <dbReference type="NCBI Taxonomy" id="412755"/>
    <lineage>
        <taxon>unclassified sequences</taxon>
        <taxon>metagenomes</taxon>
        <taxon>ecological metagenomes</taxon>
    </lineage>
</organism>